<feature type="region of interest" description="Disordered" evidence="1">
    <location>
        <begin position="1"/>
        <end position="29"/>
    </location>
</feature>
<reference evidence="2" key="1">
    <citation type="submission" date="2023-04" db="EMBL/GenBank/DDBJ databases">
        <authorList>
            <person name="Vijverberg K."/>
            <person name="Xiong W."/>
            <person name="Schranz E."/>
        </authorList>
    </citation>
    <scope>NUCLEOTIDE SEQUENCE</scope>
</reference>
<organism evidence="2 3">
    <name type="scientific">Lactuca saligna</name>
    <name type="common">Willowleaf lettuce</name>
    <dbReference type="NCBI Taxonomy" id="75948"/>
    <lineage>
        <taxon>Eukaryota</taxon>
        <taxon>Viridiplantae</taxon>
        <taxon>Streptophyta</taxon>
        <taxon>Embryophyta</taxon>
        <taxon>Tracheophyta</taxon>
        <taxon>Spermatophyta</taxon>
        <taxon>Magnoliopsida</taxon>
        <taxon>eudicotyledons</taxon>
        <taxon>Gunneridae</taxon>
        <taxon>Pentapetalae</taxon>
        <taxon>asterids</taxon>
        <taxon>campanulids</taxon>
        <taxon>Asterales</taxon>
        <taxon>Asteraceae</taxon>
        <taxon>Cichorioideae</taxon>
        <taxon>Cichorieae</taxon>
        <taxon>Lactucinae</taxon>
        <taxon>Lactuca</taxon>
    </lineage>
</organism>
<gene>
    <name evidence="2" type="ORF">LSALG_LOCUS38228</name>
</gene>
<accession>A0AA35ZWD5</accession>
<name>A0AA35ZWD5_LACSI</name>
<keyword evidence="3" id="KW-1185">Reference proteome</keyword>
<protein>
    <submittedName>
        <fullName evidence="2">Uncharacterized protein</fullName>
    </submittedName>
</protein>
<proteinExistence type="predicted"/>
<evidence type="ECO:0000313" key="3">
    <source>
        <dbReference type="Proteomes" id="UP001177003"/>
    </source>
</evidence>
<evidence type="ECO:0000313" key="2">
    <source>
        <dbReference type="EMBL" id="CAI9299524.1"/>
    </source>
</evidence>
<evidence type="ECO:0000256" key="1">
    <source>
        <dbReference type="SAM" id="MobiDB-lite"/>
    </source>
</evidence>
<sequence length="110" mass="12408">MSTSRKRPAAARAKAPSRNQNDAPDIPRFRDSKAAENYTKILPRKVASTKFVCRPTLISLGFLEGVTQLFCNIGWENLLNLMAHTYELPIESFLPIEGMIVKKEKPNSNF</sequence>
<dbReference type="Proteomes" id="UP001177003">
    <property type="component" value="Chromosome 8"/>
</dbReference>
<dbReference type="AlphaFoldDB" id="A0AA35ZWD5"/>
<dbReference type="EMBL" id="OX465084">
    <property type="protein sequence ID" value="CAI9299524.1"/>
    <property type="molecule type" value="Genomic_DNA"/>
</dbReference>